<dbReference type="Proteomes" id="UP000240608">
    <property type="component" value="Unassembled WGS sequence"/>
</dbReference>
<dbReference type="PROSITE" id="PS51257">
    <property type="entry name" value="PROKAR_LIPOPROTEIN"/>
    <property type="match status" value="1"/>
</dbReference>
<dbReference type="EMBL" id="PYVU01000107">
    <property type="protein sequence ID" value="PTB95535.1"/>
    <property type="molecule type" value="Genomic_DNA"/>
</dbReference>
<evidence type="ECO:0000259" key="5">
    <source>
        <dbReference type="PROSITE" id="PS51352"/>
    </source>
</evidence>
<sequence>MKKNFAHILVIALIITFISCEEKQNGFEISAYLDGFTENSKVIVSDISSQKVLDSTKIIDGKFFANGFLDNAPSSISVIILSDEGKERNYSSIFMGNENVSISGDKATFDKGIEVKGSKYHGLKADYDKRVNPLYDERDKKLMQMFALRNDGKWNDSLQSAYWSETGLITKIDNETSKITEKFISENINSDFALSQLVTNKNDFSKEFIQNQLDNLEPRFKESRYVNVLETYLKNKPLESGASFYDFKAEDQNGQSVDFASFFNNNKDFTLLEFYSPHCSWCKKALPEIKELEKAEKEKLQIITYNVDKNKEDWLKTTKLNGITWTTLWNENGRYSDAYTKYRVAGTPTYYLFDKQGNVVEKWTGYDEKLIADIKNSIK</sequence>
<dbReference type="PANTHER" id="PTHR42852:SF6">
    <property type="entry name" value="THIOL:DISULFIDE INTERCHANGE PROTEIN DSBE"/>
    <property type="match status" value="1"/>
</dbReference>
<dbReference type="Gene3D" id="3.40.30.10">
    <property type="entry name" value="Glutaredoxin"/>
    <property type="match status" value="1"/>
</dbReference>
<evidence type="ECO:0000313" key="7">
    <source>
        <dbReference type="Proteomes" id="UP000240608"/>
    </source>
</evidence>
<gene>
    <name evidence="6" type="ORF">C9994_11225</name>
</gene>
<comment type="subcellular location">
    <subcellularLocation>
        <location evidence="1">Cell envelope</location>
    </subcellularLocation>
</comment>
<evidence type="ECO:0000256" key="4">
    <source>
        <dbReference type="ARBA" id="ARBA00023284"/>
    </source>
</evidence>
<evidence type="ECO:0000256" key="1">
    <source>
        <dbReference type="ARBA" id="ARBA00004196"/>
    </source>
</evidence>
<dbReference type="InterPro" id="IPR036249">
    <property type="entry name" value="Thioredoxin-like_sf"/>
</dbReference>
<dbReference type="SUPFAM" id="SSF52833">
    <property type="entry name" value="Thioredoxin-like"/>
    <property type="match status" value="1"/>
</dbReference>
<organism evidence="6 7">
    <name type="scientific">Marivirga lumbricoides</name>
    <dbReference type="NCBI Taxonomy" id="1046115"/>
    <lineage>
        <taxon>Bacteria</taxon>
        <taxon>Pseudomonadati</taxon>
        <taxon>Bacteroidota</taxon>
        <taxon>Cytophagia</taxon>
        <taxon>Cytophagales</taxon>
        <taxon>Marivirgaceae</taxon>
        <taxon>Marivirga</taxon>
    </lineage>
</organism>
<dbReference type="Pfam" id="PF00578">
    <property type="entry name" value="AhpC-TSA"/>
    <property type="match status" value="1"/>
</dbReference>
<dbReference type="Pfam" id="PF14289">
    <property type="entry name" value="DUF4369"/>
    <property type="match status" value="1"/>
</dbReference>
<dbReference type="PROSITE" id="PS51352">
    <property type="entry name" value="THIOREDOXIN_2"/>
    <property type="match status" value="1"/>
</dbReference>
<keyword evidence="4" id="KW-0676">Redox-active center</keyword>
<proteinExistence type="predicted"/>
<feature type="domain" description="Thioredoxin" evidence="5">
    <location>
        <begin position="238"/>
        <end position="379"/>
    </location>
</feature>
<reference evidence="6 7" key="1">
    <citation type="submission" date="2018-03" db="EMBL/GenBank/DDBJ databases">
        <title>Cross-interface Injection: A General Nanoliter Liquid Handling Method Applied to Single Cells Genome Amplification Automated Nanoliter Liquid Handling Applied to Single Cell Multiple Displacement Amplification.</title>
        <authorList>
            <person name="Yun J."/>
            <person name="Xu P."/>
            <person name="Xu J."/>
            <person name="Dai X."/>
            <person name="Wang Y."/>
            <person name="Zheng X."/>
            <person name="Cao C."/>
            <person name="Yi Q."/>
            <person name="Zhu Y."/>
            <person name="Wang L."/>
            <person name="Dong Z."/>
            <person name="Huang Y."/>
            <person name="Huang L."/>
            <person name="Du W."/>
        </authorList>
    </citation>
    <scope>NUCLEOTIDE SEQUENCE [LARGE SCALE GENOMIC DNA]</scope>
    <source>
        <strain evidence="6 7">Z-D1-2</strain>
    </source>
</reference>
<accession>A0A2T4DNZ8</accession>
<dbReference type="GO" id="GO:0017004">
    <property type="term" value="P:cytochrome complex assembly"/>
    <property type="evidence" value="ECO:0007669"/>
    <property type="project" value="UniProtKB-KW"/>
</dbReference>
<dbReference type="GO" id="GO:0030313">
    <property type="term" value="C:cell envelope"/>
    <property type="evidence" value="ECO:0007669"/>
    <property type="project" value="UniProtKB-SubCell"/>
</dbReference>
<name>A0A2T4DNZ8_9BACT</name>
<dbReference type="InterPro" id="IPR025380">
    <property type="entry name" value="DUF4369"/>
</dbReference>
<dbReference type="PANTHER" id="PTHR42852">
    <property type="entry name" value="THIOL:DISULFIDE INTERCHANGE PROTEIN DSBE"/>
    <property type="match status" value="1"/>
</dbReference>
<evidence type="ECO:0000256" key="3">
    <source>
        <dbReference type="ARBA" id="ARBA00023157"/>
    </source>
</evidence>
<evidence type="ECO:0000313" key="6">
    <source>
        <dbReference type="EMBL" id="PTB95535.1"/>
    </source>
</evidence>
<evidence type="ECO:0000256" key="2">
    <source>
        <dbReference type="ARBA" id="ARBA00022748"/>
    </source>
</evidence>
<dbReference type="AlphaFoldDB" id="A0A2T4DNZ8"/>
<dbReference type="InterPro" id="IPR013766">
    <property type="entry name" value="Thioredoxin_domain"/>
</dbReference>
<protein>
    <recommendedName>
        <fullName evidence="5">Thioredoxin domain-containing protein</fullName>
    </recommendedName>
</protein>
<keyword evidence="3" id="KW-1015">Disulfide bond</keyword>
<dbReference type="InterPro" id="IPR050553">
    <property type="entry name" value="Thioredoxin_ResA/DsbE_sf"/>
</dbReference>
<comment type="caution">
    <text evidence="6">The sequence shown here is derived from an EMBL/GenBank/DDBJ whole genome shotgun (WGS) entry which is preliminary data.</text>
</comment>
<keyword evidence="2" id="KW-0201">Cytochrome c-type biogenesis</keyword>
<dbReference type="InterPro" id="IPR000866">
    <property type="entry name" value="AhpC/TSA"/>
</dbReference>
<dbReference type="CDD" id="cd02966">
    <property type="entry name" value="TlpA_like_family"/>
    <property type="match status" value="1"/>
</dbReference>